<evidence type="ECO:0000313" key="1">
    <source>
        <dbReference type="EMBL" id="GFT08089.1"/>
    </source>
</evidence>
<sequence length="102" mass="11809">MEQRISIAAGKRQSRRLTQPIIFKNLRENRSGILHDSAKRDSHLLQPHKNNREKLHIEGKTDIPPKTAKQPSFARIVDKPLMSDHGRSYGRSDHVYGFGQKW</sequence>
<reference evidence="1" key="1">
    <citation type="submission" date="2020-08" db="EMBL/GenBank/DDBJ databases">
        <title>Multicomponent nature underlies the extraordinary mechanical properties of spider dragline silk.</title>
        <authorList>
            <person name="Kono N."/>
            <person name="Nakamura H."/>
            <person name="Mori M."/>
            <person name="Yoshida Y."/>
            <person name="Ohtoshi R."/>
            <person name="Malay A.D."/>
            <person name="Moran D.A.P."/>
            <person name="Tomita M."/>
            <person name="Numata K."/>
            <person name="Arakawa K."/>
        </authorList>
    </citation>
    <scope>NUCLEOTIDE SEQUENCE</scope>
</reference>
<evidence type="ECO:0000313" key="2">
    <source>
        <dbReference type="Proteomes" id="UP000887013"/>
    </source>
</evidence>
<comment type="caution">
    <text evidence="1">The sequence shown here is derived from an EMBL/GenBank/DDBJ whole genome shotgun (WGS) entry which is preliminary data.</text>
</comment>
<keyword evidence="2" id="KW-1185">Reference proteome</keyword>
<protein>
    <submittedName>
        <fullName evidence="1">Uncharacterized protein</fullName>
    </submittedName>
</protein>
<dbReference type="AlphaFoldDB" id="A0A8X6TH78"/>
<dbReference type="Proteomes" id="UP000887013">
    <property type="component" value="Unassembled WGS sequence"/>
</dbReference>
<name>A0A8X6TH78_NEPPI</name>
<organism evidence="1 2">
    <name type="scientific">Nephila pilipes</name>
    <name type="common">Giant wood spider</name>
    <name type="synonym">Nephila maculata</name>
    <dbReference type="NCBI Taxonomy" id="299642"/>
    <lineage>
        <taxon>Eukaryota</taxon>
        <taxon>Metazoa</taxon>
        <taxon>Ecdysozoa</taxon>
        <taxon>Arthropoda</taxon>
        <taxon>Chelicerata</taxon>
        <taxon>Arachnida</taxon>
        <taxon>Araneae</taxon>
        <taxon>Araneomorphae</taxon>
        <taxon>Entelegynae</taxon>
        <taxon>Araneoidea</taxon>
        <taxon>Nephilidae</taxon>
        <taxon>Nephila</taxon>
    </lineage>
</organism>
<accession>A0A8X6TH78</accession>
<proteinExistence type="predicted"/>
<gene>
    <name evidence="1" type="ORF">NPIL_187681</name>
</gene>
<dbReference type="EMBL" id="BMAW01103208">
    <property type="protein sequence ID" value="GFT08089.1"/>
    <property type="molecule type" value="Genomic_DNA"/>
</dbReference>